<dbReference type="InterPro" id="IPR007185">
    <property type="entry name" value="DNA_pol_a/d/e_bsu"/>
</dbReference>
<dbReference type="InterPro" id="IPR040663">
    <property type="entry name" value="DNA_pol_D_N"/>
</dbReference>
<evidence type="ECO:0000313" key="8">
    <source>
        <dbReference type="EMBL" id="KAL1894686.1"/>
    </source>
</evidence>
<organism evidence="8 9">
    <name type="scientific">Sporothrix stenoceras</name>
    <dbReference type="NCBI Taxonomy" id="5173"/>
    <lineage>
        <taxon>Eukaryota</taxon>
        <taxon>Fungi</taxon>
        <taxon>Dikarya</taxon>
        <taxon>Ascomycota</taxon>
        <taxon>Pezizomycotina</taxon>
        <taxon>Sordariomycetes</taxon>
        <taxon>Sordariomycetidae</taxon>
        <taxon>Ophiostomatales</taxon>
        <taxon>Ophiostomataceae</taxon>
        <taxon>Sporothrix</taxon>
    </lineage>
</organism>
<proteinExistence type="inferred from homology"/>
<evidence type="ECO:0000256" key="1">
    <source>
        <dbReference type="ARBA" id="ARBA00004123"/>
    </source>
</evidence>
<keyword evidence="9" id="KW-1185">Reference proteome</keyword>
<dbReference type="Pfam" id="PF18018">
    <property type="entry name" value="DNA_pol_D_N"/>
    <property type="match status" value="1"/>
</dbReference>
<dbReference type="CDD" id="cd07387">
    <property type="entry name" value="MPP_PolD2_C"/>
    <property type="match status" value="1"/>
</dbReference>
<feature type="region of interest" description="Disordered" evidence="5">
    <location>
        <begin position="242"/>
        <end position="284"/>
    </location>
</feature>
<evidence type="ECO:0000256" key="5">
    <source>
        <dbReference type="SAM" id="MobiDB-lite"/>
    </source>
</evidence>
<evidence type="ECO:0000256" key="3">
    <source>
        <dbReference type="ARBA" id="ARBA00022705"/>
    </source>
</evidence>
<keyword evidence="4" id="KW-0539">Nucleus</keyword>
<dbReference type="Pfam" id="PF04042">
    <property type="entry name" value="DNA_pol_E_B"/>
    <property type="match status" value="1"/>
</dbReference>
<dbReference type="InterPro" id="IPR024826">
    <property type="entry name" value="DNA_pol_delta/II_ssu"/>
</dbReference>
<keyword evidence="3" id="KW-0235">DNA replication</keyword>
<dbReference type="EMBL" id="JAWCUI010000031">
    <property type="protein sequence ID" value="KAL1894686.1"/>
    <property type="molecule type" value="Genomic_DNA"/>
</dbReference>
<dbReference type="Gene3D" id="3.60.21.50">
    <property type="match status" value="1"/>
</dbReference>
<dbReference type="Proteomes" id="UP001583186">
    <property type="component" value="Unassembled WGS sequence"/>
</dbReference>
<feature type="domain" description="DNA polymerase alpha/delta/epsilon subunit B" evidence="6">
    <location>
        <begin position="288"/>
        <end position="538"/>
    </location>
</feature>
<dbReference type="PANTHER" id="PTHR10416:SF0">
    <property type="entry name" value="DNA POLYMERASE DELTA SUBUNIT 2"/>
    <property type="match status" value="1"/>
</dbReference>
<protein>
    <submittedName>
        <fullName evidence="8">DNA polymerase delta small subunit Cdc1</fullName>
    </submittedName>
</protein>
<dbReference type="Gene3D" id="2.40.50.430">
    <property type="match status" value="1"/>
</dbReference>
<comment type="similarity">
    <text evidence="2">Belongs to the DNA polymerase delta/II small subunit family.</text>
</comment>
<comment type="subcellular location">
    <subcellularLocation>
        <location evidence="1">Nucleus</location>
    </subcellularLocation>
</comment>
<evidence type="ECO:0000256" key="2">
    <source>
        <dbReference type="ARBA" id="ARBA00006035"/>
    </source>
</evidence>
<evidence type="ECO:0000259" key="7">
    <source>
        <dbReference type="Pfam" id="PF18018"/>
    </source>
</evidence>
<accession>A0ABR3Z389</accession>
<name>A0ABR3Z389_9PEZI</name>
<dbReference type="InterPro" id="IPR041863">
    <property type="entry name" value="PolD2_C"/>
</dbReference>
<evidence type="ECO:0000256" key="4">
    <source>
        <dbReference type="ARBA" id="ARBA00023242"/>
    </source>
</evidence>
<gene>
    <name evidence="8" type="primary">cdc1</name>
    <name evidence="8" type="ORF">Sste5346_005658</name>
</gene>
<evidence type="ECO:0000313" key="9">
    <source>
        <dbReference type="Proteomes" id="UP001583186"/>
    </source>
</evidence>
<feature type="domain" description="DNA polymerase delta subunit OB-fold" evidence="7">
    <location>
        <begin position="78"/>
        <end position="224"/>
    </location>
</feature>
<dbReference type="PANTHER" id="PTHR10416">
    <property type="entry name" value="DNA POLYMERASE DELTA SUBUNIT 2"/>
    <property type="match status" value="1"/>
</dbReference>
<evidence type="ECO:0000259" key="6">
    <source>
        <dbReference type="Pfam" id="PF04042"/>
    </source>
</evidence>
<comment type="caution">
    <text evidence="8">The sequence shown here is derived from an EMBL/GenBank/DDBJ whole genome shotgun (WGS) entry which is preliminary data.</text>
</comment>
<sequence>MVSLDAAKSLLAAPLCVAQFDSKISRSKIMGFFLLASFIVHTDLSPSSPDEPLPERVQTAYVPLHRFDLQNSRQYQQQFADMYFLRLAKIKPAVDAVASDVFDDVVVGGAKAKKVERVLDVRQGELCWVSGTVYMDMPFKPSILEDVSKDKLLSKPSTVKKYVPEDNDDILAEGRGSVAIMLEDDSGRIRLVGRPLRSVLLVTGCIIAVMGTENEDGELEVIDIMFPDLPPQPERWQLSKPVATNGAAGEGPPAKKAKIEGGGKNGASGDVVMDGTAERKSSGGGKKIAIVSGLNFSGPHGASAVETSLLLEYLLGEALAPGSQEEASHISRLIIAGNSITTPEDPEEKAAKEAATAAAAAAAGSDGGVLQPKKYGYDSASYNPVPSALLDEFLAELLPSMPVTLMPGVNDPANASIPQQPIHPAMFPNARLYTSPKPPSLAAPTDPPGWFDTVTNPWEGEVEGWRVLGVSGQTIDDIHKYVQGNDRLSMMEATCRWRCAAPTAPDTLWTYPYQEDDPFVLDTCPHVYFAGSQPEFGTRLITGPEDQTVRLIAVPAFSETREVVLLDTETLEVTRVKIGRQ</sequence>
<reference evidence="8 9" key="1">
    <citation type="journal article" date="2024" name="IMA Fungus">
        <title>IMA Genome - F19 : A genome assembly and annotation guide to empower mycologists, including annotated draft genome sequences of Ceratocystis pirilliformis, Diaporthe australafricana, Fusarium ophioides, Paecilomyces lecythidis, and Sporothrix stenoceras.</title>
        <authorList>
            <person name="Aylward J."/>
            <person name="Wilson A.M."/>
            <person name="Visagie C.M."/>
            <person name="Spraker J."/>
            <person name="Barnes I."/>
            <person name="Buitendag C."/>
            <person name="Ceriani C."/>
            <person name="Del Mar Angel L."/>
            <person name="du Plessis D."/>
            <person name="Fuchs T."/>
            <person name="Gasser K."/>
            <person name="Kramer D."/>
            <person name="Li W."/>
            <person name="Munsamy K."/>
            <person name="Piso A."/>
            <person name="Price J.L."/>
            <person name="Sonnekus B."/>
            <person name="Thomas C."/>
            <person name="van der Nest A."/>
            <person name="van Dijk A."/>
            <person name="van Heerden A."/>
            <person name="van Vuuren N."/>
            <person name="Yilmaz N."/>
            <person name="Duong T.A."/>
            <person name="van der Merwe N.A."/>
            <person name="Wingfield M.J."/>
            <person name="Wingfield B.D."/>
        </authorList>
    </citation>
    <scope>NUCLEOTIDE SEQUENCE [LARGE SCALE GENOMIC DNA]</scope>
    <source>
        <strain evidence="8 9">CMW 5346</strain>
    </source>
</reference>